<organism evidence="2">
    <name type="scientific">Arion vulgaris</name>
    <dbReference type="NCBI Taxonomy" id="1028688"/>
    <lineage>
        <taxon>Eukaryota</taxon>
        <taxon>Metazoa</taxon>
        <taxon>Spiralia</taxon>
        <taxon>Lophotrochozoa</taxon>
        <taxon>Mollusca</taxon>
        <taxon>Gastropoda</taxon>
        <taxon>Heterobranchia</taxon>
        <taxon>Euthyneura</taxon>
        <taxon>Panpulmonata</taxon>
        <taxon>Eupulmonata</taxon>
        <taxon>Stylommatophora</taxon>
        <taxon>Helicina</taxon>
        <taxon>Arionoidea</taxon>
        <taxon>Arionidae</taxon>
        <taxon>Arion</taxon>
    </lineage>
</organism>
<feature type="non-terminal residue" evidence="2">
    <location>
        <position position="1"/>
    </location>
</feature>
<sequence>EITNMKRSSLKDSQESQAAVEVKAKTRANAQNSLPDVPRRAPIIDNMNILDLTFPPPKIMPVSDDKSWHCQHCTFINKTN</sequence>
<protein>
    <submittedName>
        <fullName evidence="2">Uncharacterized protein</fullName>
    </submittedName>
</protein>
<feature type="region of interest" description="Disordered" evidence="1">
    <location>
        <begin position="1"/>
        <end position="39"/>
    </location>
</feature>
<dbReference type="EMBL" id="HACG01004233">
    <property type="protein sequence ID" value="CEK51098.1"/>
    <property type="molecule type" value="Transcribed_RNA"/>
</dbReference>
<evidence type="ECO:0000313" key="2">
    <source>
        <dbReference type="EMBL" id="CEK51098.1"/>
    </source>
</evidence>
<dbReference type="AlphaFoldDB" id="A0A0B6Y4T1"/>
<evidence type="ECO:0000256" key="1">
    <source>
        <dbReference type="SAM" id="MobiDB-lite"/>
    </source>
</evidence>
<proteinExistence type="predicted"/>
<accession>A0A0B6Y4T1</accession>
<feature type="non-terminal residue" evidence="2">
    <location>
        <position position="80"/>
    </location>
</feature>
<reference evidence="2" key="1">
    <citation type="submission" date="2014-12" db="EMBL/GenBank/DDBJ databases">
        <title>Insight into the proteome of Arion vulgaris.</title>
        <authorList>
            <person name="Aradska J."/>
            <person name="Bulat T."/>
            <person name="Smidak R."/>
            <person name="Sarate P."/>
            <person name="Gangsoo J."/>
            <person name="Sialana F."/>
            <person name="Bilban M."/>
            <person name="Lubec G."/>
        </authorList>
    </citation>
    <scope>NUCLEOTIDE SEQUENCE</scope>
    <source>
        <tissue evidence="2">Skin</tissue>
    </source>
</reference>
<gene>
    <name evidence="2" type="primary">ORF12482</name>
</gene>
<name>A0A0B6Y4T1_9EUPU</name>